<proteinExistence type="predicted"/>
<dbReference type="Proteomes" id="UP000270626">
    <property type="component" value="Unassembled WGS sequence"/>
</dbReference>
<evidence type="ECO:0000259" key="1">
    <source>
        <dbReference type="Pfam" id="PF08770"/>
    </source>
</evidence>
<accession>A0A495WDV5</accession>
<dbReference type="RefSeq" id="WP_245985620.1">
    <property type="nucleotide sequence ID" value="NZ_JAANMQ010000002.1"/>
</dbReference>
<evidence type="ECO:0000313" key="3">
    <source>
        <dbReference type="Proteomes" id="UP000270626"/>
    </source>
</evidence>
<dbReference type="InterPro" id="IPR014756">
    <property type="entry name" value="Ig_E-set"/>
</dbReference>
<organism evidence="2 3">
    <name type="scientific">Azonexus fungiphilus</name>
    <dbReference type="NCBI Taxonomy" id="146940"/>
    <lineage>
        <taxon>Bacteria</taxon>
        <taxon>Pseudomonadati</taxon>
        <taxon>Pseudomonadota</taxon>
        <taxon>Betaproteobacteria</taxon>
        <taxon>Rhodocyclales</taxon>
        <taxon>Azonexaceae</taxon>
        <taxon>Azonexus</taxon>
    </lineage>
</organism>
<dbReference type="AlphaFoldDB" id="A0A495WDV5"/>
<name>A0A495WDV5_9RHOO</name>
<dbReference type="InterPro" id="IPR013783">
    <property type="entry name" value="Ig-like_fold"/>
</dbReference>
<dbReference type="NCBIfam" id="TIGR04490">
    <property type="entry name" value="SoxZ_true"/>
    <property type="match status" value="1"/>
</dbReference>
<dbReference type="Gene3D" id="2.60.40.10">
    <property type="entry name" value="Immunoglobulins"/>
    <property type="match status" value="1"/>
</dbReference>
<sequence length="104" mass="11147">MATKPMRIRAAVKDGVTEVKALIAHEMETGQRKDANGAVIPAWFITELTATHNGKLVLSSEFGTAISKNPYLAFRFKGGAAGDKVAISWKDNKGESRTDEAAIA</sequence>
<dbReference type="SUPFAM" id="SSF81296">
    <property type="entry name" value="E set domains"/>
    <property type="match status" value="1"/>
</dbReference>
<comment type="caution">
    <text evidence="2">The sequence shown here is derived from an EMBL/GenBank/DDBJ whole genome shotgun (WGS) entry which is preliminary data.</text>
</comment>
<dbReference type="EMBL" id="RBXP01000013">
    <property type="protein sequence ID" value="RKT59410.1"/>
    <property type="molecule type" value="Genomic_DNA"/>
</dbReference>
<reference evidence="2 3" key="1">
    <citation type="submission" date="2018-10" db="EMBL/GenBank/DDBJ databases">
        <title>Genomic Encyclopedia of Type Strains, Phase IV (KMG-IV): sequencing the most valuable type-strain genomes for metagenomic binning, comparative biology and taxonomic classification.</title>
        <authorList>
            <person name="Goeker M."/>
        </authorList>
    </citation>
    <scope>NUCLEOTIDE SEQUENCE [LARGE SCALE GENOMIC DNA]</scope>
    <source>
        <strain evidence="2 3">DSM 23841</strain>
    </source>
</reference>
<gene>
    <name evidence="2" type="ORF">DFR40_1297</name>
</gene>
<feature type="domain" description="Sulphur oxidation protein SoxZ" evidence="1">
    <location>
        <begin position="8"/>
        <end position="101"/>
    </location>
</feature>
<dbReference type="InterPro" id="IPR014880">
    <property type="entry name" value="SoxZ_dom"/>
</dbReference>
<dbReference type="InterPro" id="IPR030995">
    <property type="entry name" value="SoxZ"/>
</dbReference>
<keyword evidence="3" id="KW-1185">Reference proteome</keyword>
<evidence type="ECO:0000313" key="2">
    <source>
        <dbReference type="EMBL" id="RKT59410.1"/>
    </source>
</evidence>
<protein>
    <submittedName>
        <fullName evidence="2">Sulfur-oxidizing protein SoxZ</fullName>
    </submittedName>
</protein>
<dbReference type="Pfam" id="PF08770">
    <property type="entry name" value="SoxZ"/>
    <property type="match status" value="1"/>
</dbReference>